<dbReference type="EMBL" id="MU003812">
    <property type="protein sequence ID" value="KAF2719377.1"/>
    <property type="molecule type" value="Genomic_DNA"/>
</dbReference>
<dbReference type="InterPro" id="IPR023088">
    <property type="entry name" value="PDEase"/>
</dbReference>
<feature type="compositionally biased region" description="Polar residues" evidence="7">
    <location>
        <begin position="742"/>
        <end position="756"/>
    </location>
</feature>
<dbReference type="GO" id="GO:0007165">
    <property type="term" value="P:signal transduction"/>
    <property type="evidence" value="ECO:0007669"/>
    <property type="project" value="InterPro"/>
</dbReference>
<dbReference type="GO" id="GO:0046872">
    <property type="term" value="F:metal ion binding"/>
    <property type="evidence" value="ECO:0007669"/>
    <property type="project" value="UniProtKB-KW"/>
</dbReference>
<feature type="compositionally biased region" description="Basic and acidic residues" evidence="7">
    <location>
        <begin position="766"/>
        <end position="787"/>
    </location>
</feature>
<dbReference type="PRINTS" id="PR00387">
    <property type="entry name" value="PDIESTERASE1"/>
</dbReference>
<dbReference type="EC" id="3.1.4.-" evidence="6"/>
<feature type="binding site" evidence="4">
    <location>
        <begin position="164"/>
        <end position="168"/>
    </location>
    <ligand>
        <name>AMP</name>
        <dbReference type="ChEBI" id="CHEBI:456215"/>
    </ligand>
</feature>
<keyword evidence="1 5" id="KW-0479">Metal-binding</keyword>
<comment type="caution">
    <text evidence="9">The sequence shown here is derived from an EMBL/GenBank/DDBJ whole genome shotgun (WGS) entry which is preliminary data.</text>
</comment>
<feature type="compositionally biased region" description="Low complexity" evidence="7">
    <location>
        <begin position="656"/>
        <end position="683"/>
    </location>
</feature>
<dbReference type="Pfam" id="PF00233">
    <property type="entry name" value="PDEase_I"/>
    <property type="match status" value="1"/>
</dbReference>
<evidence type="ECO:0000313" key="10">
    <source>
        <dbReference type="Proteomes" id="UP000799441"/>
    </source>
</evidence>
<organism evidence="9 10">
    <name type="scientific">Polychaeton citri CBS 116435</name>
    <dbReference type="NCBI Taxonomy" id="1314669"/>
    <lineage>
        <taxon>Eukaryota</taxon>
        <taxon>Fungi</taxon>
        <taxon>Dikarya</taxon>
        <taxon>Ascomycota</taxon>
        <taxon>Pezizomycotina</taxon>
        <taxon>Dothideomycetes</taxon>
        <taxon>Dothideomycetidae</taxon>
        <taxon>Capnodiales</taxon>
        <taxon>Capnodiaceae</taxon>
        <taxon>Polychaeton</taxon>
    </lineage>
</organism>
<reference evidence="9" key="1">
    <citation type="journal article" date="2020" name="Stud. Mycol.">
        <title>101 Dothideomycetes genomes: a test case for predicting lifestyles and emergence of pathogens.</title>
        <authorList>
            <person name="Haridas S."/>
            <person name="Albert R."/>
            <person name="Binder M."/>
            <person name="Bloem J."/>
            <person name="Labutti K."/>
            <person name="Salamov A."/>
            <person name="Andreopoulos B."/>
            <person name="Baker S."/>
            <person name="Barry K."/>
            <person name="Bills G."/>
            <person name="Bluhm B."/>
            <person name="Cannon C."/>
            <person name="Castanera R."/>
            <person name="Culley D."/>
            <person name="Daum C."/>
            <person name="Ezra D."/>
            <person name="Gonzalez J."/>
            <person name="Henrissat B."/>
            <person name="Kuo A."/>
            <person name="Liang C."/>
            <person name="Lipzen A."/>
            <person name="Lutzoni F."/>
            <person name="Magnuson J."/>
            <person name="Mondo S."/>
            <person name="Nolan M."/>
            <person name="Ohm R."/>
            <person name="Pangilinan J."/>
            <person name="Park H.-J."/>
            <person name="Ramirez L."/>
            <person name="Alfaro M."/>
            <person name="Sun H."/>
            <person name="Tritt A."/>
            <person name="Yoshinaga Y."/>
            <person name="Zwiers L.-H."/>
            <person name="Turgeon B."/>
            <person name="Goodwin S."/>
            <person name="Spatafora J."/>
            <person name="Crous P."/>
            <person name="Grigoriev I."/>
        </authorList>
    </citation>
    <scope>NUCLEOTIDE SEQUENCE</scope>
    <source>
        <strain evidence="9">CBS 116435</strain>
    </source>
</reference>
<feature type="compositionally biased region" description="Basic and acidic residues" evidence="7">
    <location>
        <begin position="485"/>
        <end position="508"/>
    </location>
</feature>
<gene>
    <name evidence="9" type="ORF">K431DRAFT_113142</name>
</gene>
<feature type="binding site" evidence="4">
    <location>
        <position position="334"/>
    </location>
    <ligand>
        <name>AMP</name>
        <dbReference type="ChEBI" id="CHEBI:456215"/>
    </ligand>
</feature>
<comment type="cofactor">
    <cofactor evidence="6">
        <name>a divalent metal cation</name>
        <dbReference type="ChEBI" id="CHEBI:60240"/>
    </cofactor>
    <text evidence="6">Binds 2 divalent metal cations per subunit. Site 1 may preferentially bind zinc ions, while site 2 has a preference for magnesium and/or manganese ions.</text>
</comment>
<feature type="binding site" evidence="4">
    <location>
        <position position="389"/>
    </location>
    <ligand>
        <name>AMP</name>
        <dbReference type="ChEBI" id="CHEBI:456215"/>
    </ligand>
</feature>
<keyword evidence="2 6" id="KW-0378">Hydrolase</keyword>
<feature type="domain" description="PDEase" evidence="8">
    <location>
        <begin position="57"/>
        <end position="432"/>
    </location>
</feature>
<sequence length="814" mass="89215">MTFAVIVPSSTVDSLPIDANTATKCLHAGALEVVSSPFGSADINRIVSHFKEQTRAPARLLGSAMAQNLVDSIRDTHQPMEPCHRPDQTVLLDRRKLIEESIDEWKFCASEYDWDELVCAVVFMLERLLGHAELAEYGLVRAELVSFVLATRRQYKHERQVHYHNWRHAVDVTQSLYCFLLAIDVIPSCSSDVARQHTPVEKLLTPLDGLILLISAIGHDVGHPGVNNAFLVACNHPLAQLYNDKSVLENYHCAAYSQLLRRHWPALGDIAGFRATMISTILATDMGRHFEYMGNLGDLKQRVHDCDSNVDDWSEKDQEHVRELLMALLMKAADISNVARPFNVSSGWAKILLSEFARQGELEAELDIPTCLFGGPPKQDDELAAAQSQQGFINLFGCPLFGGIAEVLPSMKYTVDILNDNMQTWSTRIDEEKRRREKEAEDGALTLASVSREDLEEAKEQGKVKHHASEPSAVLIHPAQPPRTPVERELPERPDGSPDSHPASELRQRLVQSFGTTEDKRSHAHLLHSPSKSPFGPGSRRSSKDAALDSIHPYSIFAHQNFNAGSRRGSNASAHFHQNYSTSRRGSKDESLTTILVTSGASNSPARRSSPNSSSGTKVETTSSNKVASTSNNQHHHNHNQTMPGERRSQKQSIVSVPSSRSHATSSATAATSEPSPSTQASSLAPTLSIDDEPTPPAQRENVAATEDPFLVPESWPNAPDTGHRHSAPNALPATPPPRSAGGSSSKLSKTDSPQIVASMASGESEEAHHSTPRKTNEAGGIRESRSRSKLRGLKFWKKKKDHSGMEGGEASSV</sequence>
<feature type="compositionally biased region" description="Basic and acidic residues" evidence="7">
    <location>
        <begin position="430"/>
        <end position="441"/>
    </location>
</feature>
<dbReference type="SUPFAM" id="SSF109604">
    <property type="entry name" value="HD-domain/PDEase-like"/>
    <property type="match status" value="1"/>
</dbReference>
<feature type="compositionally biased region" description="Basic and acidic residues" evidence="7">
    <location>
        <begin position="458"/>
        <end position="469"/>
    </location>
</feature>
<feature type="binding site" evidence="5">
    <location>
        <position position="219"/>
    </location>
    <ligand>
        <name>Zn(2+)</name>
        <dbReference type="ChEBI" id="CHEBI:29105"/>
        <label>1</label>
    </ligand>
</feature>
<feature type="binding site" evidence="5">
    <location>
        <position position="220"/>
    </location>
    <ligand>
        <name>Zn(2+)</name>
        <dbReference type="ChEBI" id="CHEBI:29105"/>
        <label>1</label>
    </ligand>
</feature>
<feature type="region of interest" description="Disordered" evidence="7">
    <location>
        <begin position="598"/>
        <end position="814"/>
    </location>
</feature>
<feature type="compositionally biased region" description="Polar residues" evidence="7">
    <location>
        <begin position="617"/>
        <end position="631"/>
    </location>
</feature>
<dbReference type="InterPro" id="IPR002073">
    <property type="entry name" value="PDEase_catalytic_dom"/>
</dbReference>
<dbReference type="PANTHER" id="PTHR11347">
    <property type="entry name" value="CYCLIC NUCLEOTIDE PHOSPHODIESTERASE"/>
    <property type="match status" value="1"/>
</dbReference>
<feature type="active site" description="Proton donor" evidence="3">
    <location>
        <position position="164"/>
    </location>
</feature>
<feature type="binding site" evidence="5">
    <location>
        <position position="220"/>
    </location>
    <ligand>
        <name>Zn(2+)</name>
        <dbReference type="ChEBI" id="CHEBI:29105"/>
        <label>2</label>
    </ligand>
</feature>
<feature type="compositionally biased region" description="Basic residues" evidence="7">
    <location>
        <begin position="788"/>
        <end position="802"/>
    </location>
</feature>
<dbReference type="InterPro" id="IPR023174">
    <property type="entry name" value="PDEase_CS"/>
</dbReference>
<evidence type="ECO:0000256" key="7">
    <source>
        <dbReference type="SAM" id="MobiDB-lite"/>
    </source>
</evidence>
<accession>A0A9P4Q7F0</accession>
<evidence type="ECO:0000256" key="5">
    <source>
        <dbReference type="PIRSR" id="PIRSR623088-3"/>
    </source>
</evidence>
<dbReference type="Gene3D" id="1.10.1300.10">
    <property type="entry name" value="3'5'-cyclic nucleotide phosphodiesterase, catalytic domain"/>
    <property type="match status" value="1"/>
</dbReference>
<dbReference type="AlphaFoldDB" id="A0A9P4Q7F0"/>
<comment type="similarity">
    <text evidence="6">Belongs to the cyclic nucleotide phosphodiesterase family.</text>
</comment>
<keyword evidence="10" id="KW-1185">Reference proteome</keyword>
<feature type="compositionally biased region" description="Low complexity" evidence="7">
    <location>
        <begin position="599"/>
        <end position="616"/>
    </location>
</feature>
<feature type="region of interest" description="Disordered" evidence="7">
    <location>
        <begin position="430"/>
        <end position="545"/>
    </location>
</feature>
<evidence type="ECO:0000256" key="3">
    <source>
        <dbReference type="PIRSR" id="PIRSR623088-1"/>
    </source>
</evidence>
<evidence type="ECO:0000256" key="6">
    <source>
        <dbReference type="RuleBase" id="RU363067"/>
    </source>
</evidence>
<feature type="binding site" evidence="5">
    <location>
        <position position="168"/>
    </location>
    <ligand>
        <name>Zn(2+)</name>
        <dbReference type="ChEBI" id="CHEBI:29105"/>
        <label>1</label>
    </ligand>
</feature>
<dbReference type="InterPro" id="IPR003607">
    <property type="entry name" value="HD/PDEase_dom"/>
</dbReference>
<evidence type="ECO:0000259" key="8">
    <source>
        <dbReference type="PROSITE" id="PS51845"/>
    </source>
</evidence>
<evidence type="ECO:0000256" key="1">
    <source>
        <dbReference type="ARBA" id="ARBA00022723"/>
    </source>
</evidence>
<dbReference type="PROSITE" id="PS51845">
    <property type="entry name" value="PDEASE_I_2"/>
    <property type="match status" value="1"/>
</dbReference>
<evidence type="ECO:0000256" key="4">
    <source>
        <dbReference type="PIRSR" id="PIRSR623088-2"/>
    </source>
</evidence>
<dbReference type="SMART" id="SM00471">
    <property type="entry name" value="HDc"/>
    <property type="match status" value="1"/>
</dbReference>
<dbReference type="InterPro" id="IPR036971">
    <property type="entry name" value="PDEase_catalytic_dom_sf"/>
</dbReference>
<feature type="binding site" evidence="5">
    <location>
        <position position="334"/>
    </location>
    <ligand>
        <name>Zn(2+)</name>
        <dbReference type="ChEBI" id="CHEBI:29105"/>
        <label>1</label>
    </ligand>
</feature>
<dbReference type="OrthoDB" id="546632at2759"/>
<evidence type="ECO:0000256" key="2">
    <source>
        <dbReference type="ARBA" id="ARBA00022801"/>
    </source>
</evidence>
<dbReference type="Proteomes" id="UP000799441">
    <property type="component" value="Unassembled WGS sequence"/>
</dbReference>
<dbReference type="PROSITE" id="PS00126">
    <property type="entry name" value="PDEASE_I_1"/>
    <property type="match status" value="1"/>
</dbReference>
<evidence type="ECO:0000313" key="9">
    <source>
        <dbReference type="EMBL" id="KAF2719377.1"/>
    </source>
</evidence>
<dbReference type="CDD" id="cd00077">
    <property type="entry name" value="HDc"/>
    <property type="match status" value="1"/>
</dbReference>
<protein>
    <recommendedName>
        <fullName evidence="6">Phosphodiesterase</fullName>
        <ecNumber evidence="6">3.1.4.-</ecNumber>
    </recommendedName>
</protein>
<name>A0A9P4Q7F0_9PEZI</name>
<dbReference type="GO" id="GO:0004114">
    <property type="term" value="F:3',5'-cyclic-nucleotide phosphodiesterase activity"/>
    <property type="evidence" value="ECO:0007669"/>
    <property type="project" value="InterPro"/>
</dbReference>
<feature type="binding site" evidence="4">
    <location>
        <position position="220"/>
    </location>
    <ligand>
        <name>AMP</name>
        <dbReference type="ChEBI" id="CHEBI:456215"/>
    </ligand>
</feature>
<proteinExistence type="inferred from homology"/>